<dbReference type="InterPro" id="IPR049326">
    <property type="entry name" value="Rhodopsin_dom_fungi"/>
</dbReference>
<gene>
    <name evidence="9" type="ORF">QBC46DRAFT_402509</name>
</gene>
<feature type="transmembrane region" description="Helical" evidence="7">
    <location>
        <begin position="12"/>
        <end position="31"/>
    </location>
</feature>
<evidence type="ECO:0000256" key="5">
    <source>
        <dbReference type="ARBA" id="ARBA00038359"/>
    </source>
</evidence>
<sequence>MPSFNHPGVPYNTYLGLMWAAEGFALVFLSIRLYSRLHGQRRLFWDDAFVILATILTTVVAGLWQWQAAPMYQILNVAAGLEAPAADFFDKEFLWLKVQLSAEILFYTSLTAVKLAFLFFFKRLGNNVNRFNWYWWPVVLFVLAIYFVSMGNIQYRCLLPTAEDLLGYCISDDANNFTAITLKFNCAMDVFSDFLIILIPVSLLWNVRMRLAKKMAFVGLFSLSLVTMAVATARAADLDATKWDNGVHDPTYLWLWSAIEPCIAITVSCLSAFPQLFAASTRGNKPVYTPTDSYRRMITRIRSRTNMKQRSNPALYDLSNISQAEYIQAPDAVSTDSLRRPVLVPGSPKPVTVCYKAPPQERSGDEMSGYIKQELR</sequence>
<keyword evidence="10" id="KW-1185">Reference proteome</keyword>
<feature type="transmembrane region" description="Helical" evidence="7">
    <location>
        <begin position="104"/>
        <end position="121"/>
    </location>
</feature>
<dbReference type="PANTHER" id="PTHR33048:SF47">
    <property type="entry name" value="INTEGRAL MEMBRANE PROTEIN-RELATED"/>
    <property type="match status" value="1"/>
</dbReference>
<dbReference type="PANTHER" id="PTHR33048">
    <property type="entry name" value="PTH11-LIKE INTEGRAL MEMBRANE PROTEIN (AFU_ORTHOLOGUE AFUA_5G11245)"/>
    <property type="match status" value="1"/>
</dbReference>
<evidence type="ECO:0000256" key="4">
    <source>
        <dbReference type="ARBA" id="ARBA00023136"/>
    </source>
</evidence>
<reference evidence="10" key="1">
    <citation type="journal article" date="2023" name="Mol. Phylogenet. Evol.">
        <title>Genome-scale phylogeny and comparative genomics of the fungal order Sordariales.</title>
        <authorList>
            <person name="Hensen N."/>
            <person name="Bonometti L."/>
            <person name="Westerberg I."/>
            <person name="Brannstrom I.O."/>
            <person name="Guillou S."/>
            <person name="Cros-Aarteil S."/>
            <person name="Calhoun S."/>
            <person name="Haridas S."/>
            <person name="Kuo A."/>
            <person name="Mondo S."/>
            <person name="Pangilinan J."/>
            <person name="Riley R."/>
            <person name="LaButti K."/>
            <person name="Andreopoulos B."/>
            <person name="Lipzen A."/>
            <person name="Chen C."/>
            <person name="Yan M."/>
            <person name="Daum C."/>
            <person name="Ng V."/>
            <person name="Clum A."/>
            <person name="Steindorff A."/>
            <person name="Ohm R.A."/>
            <person name="Martin F."/>
            <person name="Silar P."/>
            <person name="Natvig D.O."/>
            <person name="Lalanne C."/>
            <person name="Gautier V."/>
            <person name="Ament-Velasquez S.L."/>
            <person name="Kruys A."/>
            <person name="Hutchinson M.I."/>
            <person name="Powell A.J."/>
            <person name="Barry K."/>
            <person name="Miller A.N."/>
            <person name="Grigoriev I.V."/>
            <person name="Debuchy R."/>
            <person name="Gladieux P."/>
            <person name="Hiltunen Thoren M."/>
            <person name="Johannesson H."/>
        </authorList>
    </citation>
    <scope>NUCLEOTIDE SEQUENCE [LARGE SCALE GENOMIC DNA]</scope>
    <source>
        <strain evidence="10">CBS 340.73</strain>
    </source>
</reference>
<feature type="transmembrane region" description="Helical" evidence="7">
    <location>
        <begin position="190"/>
        <end position="208"/>
    </location>
</feature>
<accession>A0AAN6S9L1</accession>
<comment type="subcellular location">
    <subcellularLocation>
        <location evidence="1">Membrane</location>
        <topology evidence="1">Multi-pass membrane protein</topology>
    </subcellularLocation>
</comment>
<comment type="similarity">
    <text evidence="5">Belongs to the SAT4 family.</text>
</comment>
<dbReference type="GO" id="GO:0016020">
    <property type="term" value="C:membrane"/>
    <property type="evidence" value="ECO:0007669"/>
    <property type="project" value="UniProtKB-SubCell"/>
</dbReference>
<dbReference type="AlphaFoldDB" id="A0AAN6S9L1"/>
<feature type="transmembrane region" description="Helical" evidence="7">
    <location>
        <begin position="133"/>
        <end position="155"/>
    </location>
</feature>
<evidence type="ECO:0000313" key="10">
    <source>
        <dbReference type="Proteomes" id="UP001303473"/>
    </source>
</evidence>
<protein>
    <recommendedName>
        <fullName evidence="8">Rhodopsin domain-containing protein</fullName>
    </recommendedName>
</protein>
<feature type="transmembrane region" description="Helical" evidence="7">
    <location>
        <begin position="215"/>
        <end position="233"/>
    </location>
</feature>
<dbReference type="Pfam" id="PF20684">
    <property type="entry name" value="Fung_rhodopsin"/>
    <property type="match status" value="1"/>
</dbReference>
<organism evidence="9 10">
    <name type="scientific">Diplogelasinospora grovesii</name>
    <dbReference type="NCBI Taxonomy" id="303347"/>
    <lineage>
        <taxon>Eukaryota</taxon>
        <taxon>Fungi</taxon>
        <taxon>Dikarya</taxon>
        <taxon>Ascomycota</taxon>
        <taxon>Pezizomycotina</taxon>
        <taxon>Sordariomycetes</taxon>
        <taxon>Sordariomycetidae</taxon>
        <taxon>Sordariales</taxon>
        <taxon>Diplogelasinosporaceae</taxon>
        <taxon>Diplogelasinospora</taxon>
    </lineage>
</organism>
<evidence type="ECO:0000256" key="1">
    <source>
        <dbReference type="ARBA" id="ARBA00004141"/>
    </source>
</evidence>
<feature type="region of interest" description="Disordered" evidence="6">
    <location>
        <begin position="356"/>
        <end position="376"/>
    </location>
</feature>
<feature type="transmembrane region" description="Helical" evidence="7">
    <location>
        <begin position="43"/>
        <end position="66"/>
    </location>
</feature>
<feature type="transmembrane region" description="Helical" evidence="7">
    <location>
        <begin position="253"/>
        <end position="273"/>
    </location>
</feature>
<evidence type="ECO:0000313" key="9">
    <source>
        <dbReference type="EMBL" id="KAK3946142.1"/>
    </source>
</evidence>
<evidence type="ECO:0000256" key="3">
    <source>
        <dbReference type="ARBA" id="ARBA00022989"/>
    </source>
</evidence>
<name>A0AAN6S9L1_9PEZI</name>
<evidence type="ECO:0000256" key="2">
    <source>
        <dbReference type="ARBA" id="ARBA00022692"/>
    </source>
</evidence>
<evidence type="ECO:0000259" key="8">
    <source>
        <dbReference type="Pfam" id="PF20684"/>
    </source>
</evidence>
<evidence type="ECO:0000256" key="7">
    <source>
        <dbReference type="SAM" id="Phobius"/>
    </source>
</evidence>
<keyword evidence="4 7" id="KW-0472">Membrane</keyword>
<dbReference type="InterPro" id="IPR052337">
    <property type="entry name" value="SAT4-like"/>
</dbReference>
<evidence type="ECO:0000256" key="6">
    <source>
        <dbReference type="SAM" id="MobiDB-lite"/>
    </source>
</evidence>
<proteinExistence type="inferred from homology"/>
<feature type="domain" description="Rhodopsin" evidence="8">
    <location>
        <begin position="31"/>
        <end position="277"/>
    </location>
</feature>
<keyword evidence="2 7" id="KW-0812">Transmembrane</keyword>
<comment type="caution">
    <text evidence="9">The sequence shown here is derived from an EMBL/GenBank/DDBJ whole genome shotgun (WGS) entry which is preliminary data.</text>
</comment>
<dbReference type="EMBL" id="MU853752">
    <property type="protein sequence ID" value="KAK3946142.1"/>
    <property type="molecule type" value="Genomic_DNA"/>
</dbReference>
<keyword evidence="3 7" id="KW-1133">Transmembrane helix</keyword>
<dbReference type="Proteomes" id="UP001303473">
    <property type="component" value="Unassembled WGS sequence"/>
</dbReference>